<dbReference type="PANTHER" id="PTHR38043">
    <property type="entry name" value="PROTEIN HEMX"/>
    <property type="match status" value="1"/>
</dbReference>
<dbReference type="EMBL" id="FMAQ01000009">
    <property type="protein sequence ID" value="SCC19520.1"/>
    <property type="molecule type" value="Genomic_DNA"/>
</dbReference>
<dbReference type="PANTHER" id="PTHR38043:SF1">
    <property type="entry name" value="PROTEIN HEMX"/>
    <property type="match status" value="1"/>
</dbReference>
<dbReference type="GO" id="GO:0008168">
    <property type="term" value="F:methyltransferase activity"/>
    <property type="evidence" value="ECO:0007669"/>
    <property type="project" value="UniProtKB-KW"/>
</dbReference>
<gene>
    <name evidence="2" type="ORF">GA0061081_10951</name>
</gene>
<accession>A0A1C4CK40</accession>
<keyword evidence="2" id="KW-0808">Transferase</keyword>
<keyword evidence="3" id="KW-1185">Reference proteome</keyword>
<feature type="region of interest" description="Disordered" evidence="1">
    <location>
        <begin position="294"/>
        <end position="313"/>
    </location>
</feature>
<dbReference type="Proteomes" id="UP000199670">
    <property type="component" value="Unassembled WGS sequence"/>
</dbReference>
<reference evidence="3" key="1">
    <citation type="submission" date="2016-08" db="EMBL/GenBank/DDBJ databases">
        <authorList>
            <person name="Varghese N."/>
            <person name="Submissions Spin"/>
        </authorList>
    </citation>
    <scope>NUCLEOTIDE SEQUENCE [LARGE SCALE GENOMIC DNA]</scope>
    <source>
        <strain evidence="3">R-53248</strain>
    </source>
</reference>
<feature type="compositionally biased region" description="Polar residues" evidence="1">
    <location>
        <begin position="52"/>
        <end position="67"/>
    </location>
</feature>
<evidence type="ECO:0000313" key="3">
    <source>
        <dbReference type="Proteomes" id="UP000199670"/>
    </source>
</evidence>
<keyword evidence="2" id="KW-0489">Methyltransferase</keyword>
<proteinExistence type="predicted"/>
<dbReference type="RefSeq" id="WP_167349332.1">
    <property type="nucleotide sequence ID" value="NZ_FMAQ01000009.1"/>
</dbReference>
<dbReference type="AlphaFoldDB" id="A0A1C4CK40"/>
<evidence type="ECO:0000256" key="1">
    <source>
        <dbReference type="SAM" id="MobiDB-lite"/>
    </source>
</evidence>
<feature type="region of interest" description="Disordered" evidence="1">
    <location>
        <begin position="36"/>
        <end position="67"/>
    </location>
</feature>
<feature type="compositionally biased region" description="Polar residues" evidence="1">
    <location>
        <begin position="326"/>
        <end position="339"/>
    </location>
</feature>
<protein>
    <submittedName>
        <fullName evidence="2">Uroporphyrin-3 C-methyltransferase</fullName>
    </submittedName>
</protein>
<name>A0A1C4CK40_9GAMM</name>
<dbReference type="STRING" id="1798182.GA0061081_10951"/>
<feature type="region of interest" description="Disordered" evidence="1">
    <location>
        <begin position="320"/>
        <end position="339"/>
    </location>
</feature>
<dbReference type="Pfam" id="PF04375">
    <property type="entry name" value="HemX"/>
    <property type="match status" value="2"/>
</dbReference>
<evidence type="ECO:0000313" key="2">
    <source>
        <dbReference type="EMBL" id="SCC19520.1"/>
    </source>
</evidence>
<organism evidence="2 3">
    <name type="scientific">Gilliamella bombicola</name>
    <dbReference type="NCBI Taxonomy" id="1798182"/>
    <lineage>
        <taxon>Bacteria</taxon>
        <taxon>Pseudomonadati</taxon>
        <taxon>Pseudomonadota</taxon>
        <taxon>Gammaproteobacteria</taxon>
        <taxon>Orbales</taxon>
        <taxon>Orbaceae</taxon>
        <taxon>Gilliamella</taxon>
    </lineage>
</organism>
<dbReference type="InterPro" id="IPR007470">
    <property type="entry name" value="HemX"/>
</dbReference>
<dbReference type="GO" id="GO:0032259">
    <property type="term" value="P:methylation"/>
    <property type="evidence" value="ECO:0007669"/>
    <property type="project" value="UniProtKB-KW"/>
</dbReference>
<sequence>MPPKYYGANATLSTINTTSFSQPTTTANQNEANKIMKEDKKNQTSSQSTTTLESKAQPQDSNNSHTNKVPVSKLSILAIALTVCLSGIGFYYRNNQVEMQKKTISTLQTELANLKQTTKQSITDDLNSSISDAVNKQNQQFNTLEQRVERELGDQQKVQQQLSNQVNDTLKLNEQSLQNINERLAAMSTTDHKVWLISQANYLVHLAGRKIWNDQDYTSARLLLKSADESLAQADDPSLLPARQAISKDINSLAQVSFIDTDGIIINLIGLSDSLTELPLVGHYQEIDLGMTQYNEDSTNTDDNKEPQTKSANVANNQQAQANNATDNTNSEISSSTSDWSNNLYNSTKTFMDKFITIEKLDNKDNSFKACLEHAGQDEKQIIHCQILKAPLSIEQSLYLRENIRFRLLIAAQAVPRHQDLIYQRALSDTATWVNAYFDGNAPSVKAFINELETLQSQSISDQNVPENLTSISELEKLMQTRVRSMLAK</sequence>